<evidence type="ECO:0000256" key="5">
    <source>
        <dbReference type="ARBA" id="ARBA00023180"/>
    </source>
</evidence>
<feature type="active site" description="Proton donor" evidence="9">
    <location>
        <position position="328"/>
    </location>
</feature>
<proteinExistence type="inferred from homology"/>
<dbReference type="SUPFAM" id="SSF55545">
    <property type="entry name" value="beta-N-acetylhexosaminidase-like domain"/>
    <property type="match status" value="1"/>
</dbReference>
<accession>A0AAF3EMA8</accession>
<dbReference type="Pfam" id="PF14845">
    <property type="entry name" value="Glycohydro_20b2"/>
    <property type="match status" value="1"/>
</dbReference>
<dbReference type="Proteomes" id="UP000887575">
    <property type="component" value="Unassembled WGS sequence"/>
</dbReference>
<dbReference type="GO" id="GO:0016020">
    <property type="term" value="C:membrane"/>
    <property type="evidence" value="ECO:0007669"/>
    <property type="project" value="TreeGrafter"/>
</dbReference>
<keyword evidence="10" id="KW-1015">Disulfide bond</keyword>
<dbReference type="PIRSF" id="PIRSF001093">
    <property type="entry name" value="B-hxosamndse_ab_euk"/>
    <property type="match status" value="1"/>
</dbReference>
<evidence type="ECO:0000256" key="6">
    <source>
        <dbReference type="ARBA" id="ARBA00023295"/>
    </source>
</evidence>
<name>A0AAF3EMA8_9BILA</name>
<comment type="similarity">
    <text evidence="2 8">Belongs to the glycosyl hydrolase 20 family.</text>
</comment>
<evidence type="ECO:0000256" key="4">
    <source>
        <dbReference type="ARBA" id="ARBA00022801"/>
    </source>
</evidence>
<dbReference type="InterPro" id="IPR015883">
    <property type="entry name" value="Glyco_hydro_20_cat"/>
</dbReference>
<keyword evidence="6 8" id="KW-0326">Glycosidase</keyword>
<comment type="function">
    <text evidence="7">Responsible for the degradation of GM2 gangliosides, and a variety of other molecules containing terminal N-acetyl hexosamines. Degrades chitotriose.</text>
</comment>
<dbReference type="EC" id="3.2.1.52" evidence="8"/>
<keyword evidence="4 8" id="KW-0378">Hydrolase</keyword>
<dbReference type="AlphaFoldDB" id="A0AAF3EMA8"/>
<dbReference type="Pfam" id="PF00728">
    <property type="entry name" value="Glyco_hydro_20"/>
    <property type="match status" value="1"/>
</dbReference>
<dbReference type="GO" id="GO:0004563">
    <property type="term" value="F:beta-N-acetylhexosaminidase activity"/>
    <property type="evidence" value="ECO:0007669"/>
    <property type="project" value="UniProtKB-EC"/>
</dbReference>
<dbReference type="GO" id="GO:0030203">
    <property type="term" value="P:glycosaminoglycan metabolic process"/>
    <property type="evidence" value="ECO:0007669"/>
    <property type="project" value="TreeGrafter"/>
</dbReference>
<dbReference type="WBParaSite" id="MBELARI_LOCUS15170">
    <property type="protein sequence ID" value="MBELARI_LOCUS15170"/>
    <property type="gene ID" value="MBELARI_LOCUS15170"/>
</dbReference>
<keyword evidence="3 11" id="KW-0732">Signal</keyword>
<organism evidence="14 15">
    <name type="scientific">Mesorhabditis belari</name>
    <dbReference type="NCBI Taxonomy" id="2138241"/>
    <lineage>
        <taxon>Eukaryota</taxon>
        <taxon>Metazoa</taxon>
        <taxon>Ecdysozoa</taxon>
        <taxon>Nematoda</taxon>
        <taxon>Chromadorea</taxon>
        <taxon>Rhabditida</taxon>
        <taxon>Rhabditina</taxon>
        <taxon>Rhabditomorpha</taxon>
        <taxon>Rhabditoidea</taxon>
        <taxon>Rhabditidae</taxon>
        <taxon>Mesorhabditinae</taxon>
        <taxon>Mesorhabditis</taxon>
    </lineage>
</organism>
<evidence type="ECO:0000313" key="14">
    <source>
        <dbReference type="Proteomes" id="UP000887575"/>
    </source>
</evidence>
<evidence type="ECO:0000256" key="7">
    <source>
        <dbReference type="ARBA" id="ARBA00053719"/>
    </source>
</evidence>
<evidence type="ECO:0000259" key="13">
    <source>
        <dbReference type="Pfam" id="PF14845"/>
    </source>
</evidence>
<feature type="disulfide bond" evidence="10">
    <location>
        <begin position="519"/>
        <end position="537"/>
    </location>
</feature>
<protein>
    <recommendedName>
        <fullName evidence="8">Beta-hexosaminidase</fullName>
        <ecNumber evidence="8">3.2.1.52</ecNumber>
    </recommendedName>
</protein>
<evidence type="ECO:0000313" key="15">
    <source>
        <dbReference type="WBParaSite" id="MBELARI_LOCUS15170"/>
    </source>
</evidence>
<evidence type="ECO:0000256" key="8">
    <source>
        <dbReference type="PIRNR" id="PIRNR001093"/>
    </source>
</evidence>
<dbReference type="GO" id="GO:0005975">
    <property type="term" value="P:carbohydrate metabolic process"/>
    <property type="evidence" value="ECO:0007669"/>
    <property type="project" value="InterPro"/>
</dbReference>
<feature type="disulfide bond" evidence="10">
    <location>
        <begin position="65"/>
        <end position="106"/>
    </location>
</feature>
<dbReference type="Gene3D" id="3.20.20.80">
    <property type="entry name" value="Glycosidases"/>
    <property type="match status" value="1"/>
</dbReference>
<evidence type="ECO:0000259" key="12">
    <source>
        <dbReference type="Pfam" id="PF00728"/>
    </source>
</evidence>
<comment type="catalytic activity">
    <reaction evidence="1 8">
        <text>Hydrolysis of terminal non-reducing N-acetyl-D-hexosamine residues in N-acetyl-beta-D-hexosaminides.</text>
        <dbReference type="EC" id="3.2.1.52"/>
    </reaction>
</comment>
<feature type="domain" description="Glycoside hydrolase family 20 catalytic" evidence="12">
    <location>
        <begin position="172"/>
        <end position="500"/>
    </location>
</feature>
<feature type="domain" description="Beta-hexosaminidase eukaryotic type N-terminal" evidence="13">
    <location>
        <begin position="35"/>
        <end position="148"/>
    </location>
</feature>
<dbReference type="InterPro" id="IPR017853">
    <property type="entry name" value="GH"/>
</dbReference>
<dbReference type="InterPro" id="IPR025705">
    <property type="entry name" value="Beta_hexosaminidase_sua/sub"/>
</dbReference>
<evidence type="ECO:0000256" key="9">
    <source>
        <dbReference type="PIRSR" id="PIRSR001093-1"/>
    </source>
</evidence>
<dbReference type="PANTHER" id="PTHR22600">
    <property type="entry name" value="BETA-HEXOSAMINIDASE"/>
    <property type="match status" value="1"/>
</dbReference>
<dbReference type="SUPFAM" id="SSF51445">
    <property type="entry name" value="(Trans)glycosidases"/>
    <property type="match status" value="1"/>
</dbReference>
<evidence type="ECO:0000256" key="10">
    <source>
        <dbReference type="PIRSR" id="PIRSR001093-2"/>
    </source>
</evidence>
<dbReference type="PANTHER" id="PTHR22600:SF21">
    <property type="entry name" value="BETA-HEXOSAMINIDASE A"/>
    <property type="match status" value="1"/>
</dbReference>
<dbReference type="Gene3D" id="3.30.379.10">
    <property type="entry name" value="Chitobiase/beta-hexosaminidase domain 2-like"/>
    <property type="match status" value="1"/>
</dbReference>
<feature type="disulfide bond" evidence="10">
    <location>
        <begin position="281"/>
        <end position="336"/>
    </location>
</feature>
<feature type="chain" id="PRO_5041945628" description="Beta-hexosaminidase" evidence="11">
    <location>
        <begin position="20"/>
        <end position="548"/>
    </location>
</feature>
<evidence type="ECO:0000256" key="3">
    <source>
        <dbReference type="ARBA" id="ARBA00022729"/>
    </source>
</evidence>
<dbReference type="CDD" id="cd06562">
    <property type="entry name" value="GH20_HexA_HexB-like"/>
    <property type="match status" value="1"/>
</dbReference>
<reference evidence="15" key="1">
    <citation type="submission" date="2024-02" db="UniProtKB">
        <authorList>
            <consortium name="WormBaseParasite"/>
        </authorList>
    </citation>
    <scope>IDENTIFICATION</scope>
</reference>
<evidence type="ECO:0000256" key="1">
    <source>
        <dbReference type="ARBA" id="ARBA00001231"/>
    </source>
</evidence>
<dbReference type="InterPro" id="IPR029018">
    <property type="entry name" value="Hex-like_dom2"/>
</dbReference>
<dbReference type="InterPro" id="IPR029019">
    <property type="entry name" value="HEX_eukaryotic_N"/>
</dbReference>
<keyword evidence="5" id="KW-0325">Glycoprotein</keyword>
<dbReference type="PRINTS" id="PR00738">
    <property type="entry name" value="GLHYDRLASE20"/>
</dbReference>
<feature type="signal peptide" evidence="11">
    <location>
        <begin position="1"/>
        <end position="19"/>
    </location>
</feature>
<dbReference type="FunFam" id="3.20.20.80:FF:000063">
    <property type="entry name" value="Beta-hexosaminidase"/>
    <property type="match status" value="1"/>
</dbReference>
<evidence type="ECO:0000256" key="11">
    <source>
        <dbReference type="SAM" id="SignalP"/>
    </source>
</evidence>
<sequence>MQIFLLCTIFFTFFITINAWYYGRAEPNAWTTGGVWPLPWQITYFPGNHTVNPSLFRLQAKTPGCDIIDKAIQRYRTLAFPGFNAATYQGDQGTLTSIIINVASSCPTGVPTFDMDESYSLSVTSANGIGIIQANQVWGALRAIETFSHLVFLPKDNVYMVRTANVTDKARFPWRGIMVDTSRHFIPVGTLLQNLDLMAQNKMNVFHWHIVDSEAFPYPSIRYPDITAKGAYSPKHQYTVDDVKKVIDYARLRGIRVVAEFDTPGHTGSWGYGVPNLVSQCYDSNGKPSILPNILDPTLQANLDFLKGFFGEALQMFPDEYMHFGGDEVLEDMTDCWYNNPQVRARMQQLGVGSDTGKLLNYYWQKFFDIIDSVRNGTKKIVWQEVLDQNVPQENTIAHVWKGSTLSEVYSEMYNVTKAGHYAILSSCWYLNYIKYGADWGYVNEENMRDRGMYYQCDPQGFPGDQTQKAAIWGEFVDATNLIDRLWPRASAVAERLWSDPALTQSADAAWPRLHEFRCRLVYRGFRVQTINDPDYCPYEWDEKYQEL</sequence>
<dbReference type="GO" id="GO:0005764">
    <property type="term" value="C:lysosome"/>
    <property type="evidence" value="ECO:0007669"/>
    <property type="project" value="TreeGrafter"/>
</dbReference>
<keyword evidence="14" id="KW-1185">Reference proteome</keyword>
<dbReference type="GO" id="GO:0006689">
    <property type="term" value="P:ganglioside catabolic process"/>
    <property type="evidence" value="ECO:0007669"/>
    <property type="project" value="TreeGrafter"/>
</dbReference>
<evidence type="ECO:0000256" key="2">
    <source>
        <dbReference type="ARBA" id="ARBA00006285"/>
    </source>
</evidence>